<dbReference type="PANTHER" id="PTHR43359">
    <property type="entry name" value="FORMATE HYDROGENLYASE SUBUNIT 4"/>
    <property type="match status" value="1"/>
</dbReference>
<evidence type="ECO:0000256" key="3">
    <source>
        <dbReference type="ARBA" id="ARBA00022989"/>
    </source>
</evidence>
<feature type="transmembrane region" description="Helical" evidence="5">
    <location>
        <begin position="71"/>
        <end position="93"/>
    </location>
</feature>
<accession>A0A1V4SIL7</accession>
<evidence type="ECO:0000256" key="5">
    <source>
        <dbReference type="SAM" id="Phobius"/>
    </source>
</evidence>
<dbReference type="Pfam" id="PF00146">
    <property type="entry name" value="NADHdh"/>
    <property type="match status" value="1"/>
</dbReference>
<dbReference type="Proteomes" id="UP000191554">
    <property type="component" value="Unassembled WGS sequence"/>
</dbReference>
<dbReference type="PANTHER" id="PTHR43359:SF1">
    <property type="entry name" value="FORMATE HYDROGENLYASE SUBUNIT 4-RELATED"/>
    <property type="match status" value="1"/>
</dbReference>
<dbReference type="GO" id="GO:0005886">
    <property type="term" value="C:plasma membrane"/>
    <property type="evidence" value="ECO:0007669"/>
    <property type="project" value="TreeGrafter"/>
</dbReference>
<keyword evidence="3 5" id="KW-1133">Transmembrane helix</keyword>
<reference evidence="6 7" key="1">
    <citation type="submission" date="2017-03" db="EMBL/GenBank/DDBJ databases">
        <title>Genome sequence of Clostridium hungatei DSM 14427.</title>
        <authorList>
            <person name="Poehlein A."/>
            <person name="Daniel R."/>
        </authorList>
    </citation>
    <scope>NUCLEOTIDE SEQUENCE [LARGE SCALE GENOMIC DNA]</scope>
    <source>
        <strain evidence="6 7">DSM 14427</strain>
    </source>
</reference>
<protein>
    <submittedName>
        <fullName evidence="6">Formate hydrogenlyase subunit 4</fullName>
    </submittedName>
</protein>
<keyword evidence="4 5" id="KW-0472">Membrane</keyword>
<comment type="subcellular location">
    <subcellularLocation>
        <location evidence="1">Membrane</location>
        <topology evidence="1">Multi-pass membrane protein</topology>
    </subcellularLocation>
</comment>
<dbReference type="OrthoDB" id="9778499at2"/>
<dbReference type="STRING" id="48256.CLHUN_24380"/>
<keyword evidence="2 5" id="KW-0812">Transmembrane</keyword>
<dbReference type="InterPro" id="IPR052561">
    <property type="entry name" value="ComplexI_Subunit1"/>
</dbReference>
<evidence type="ECO:0000313" key="7">
    <source>
        <dbReference type="Proteomes" id="UP000191554"/>
    </source>
</evidence>
<evidence type="ECO:0000313" key="6">
    <source>
        <dbReference type="EMBL" id="OPX43718.1"/>
    </source>
</evidence>
<dbReference type="EMBL" id="MZGX01000015">
    <property type="protein sequence ID" value="OPX43718.1"/>
    <property type="molecule type" value="Genomic_DNA"/>
</dbReference>
<evidence type="ECO:0000256" key="4">
    <source>
        <dbReference type="ARBA" id="ARBA00023136"/>
    </source>
</evidence>
<evidence type="ECO:0000256" key="2">
    <source>
        <dbReference type="ARBA" id="ARBA00022692"/>
    </source>
</evidence>
<feature type="transmembrane region" description="Helical" evidence="5">
    <location>
        <begin position="133"/>
        <end position="152"/>
    </location>
</feature>
<keyword evidence="7" id="KW-1185">Reference proteome</keyword>
<keyword evidence="6" id="KW-0456">Lyase</keyword>
<feature type="transmembrane region" description="Helical" evidence="5">
    <location>
        <begin position="258"/>
        <end position="278"/>
    </location>
</feature>
<proteinExistence type="predicted"/>
<dbReference type="InterPro" id="IPR001694">
    <property type="entry name" value="NADH_UbQ_OxRdtase_su1/FPO"/>
</dbReference>
<feature type="transmembrane region" description="Helical" evidence="5">
    <location>
        <begin position="172"/>
        <end position="193"/>
    </location>
</feature>
<dbReference type="AlphaFoldDB" id="A0A1V4SIL7"/>
<feature type="transmembrane region" description="Helical" evidence="5">
    <location>
        <begin position="233"/>
        <end position="252"/>
    </location>
</feature>
<dbReference type="GO" id="GO:0016829">
    <property type="term" value="F:lyase activity"/>
    <property type="evidence" value="ECO:0007669"/>
    <property type="project" value="UniProtKB-KW"/>
</dbReference>
<feature type="transmembrane region" description="Helical" evidence="5">
    <location>
        <begin position="290"/>
        <end position="311"/>
    </location>
</feature>
<feature type="transmembrane region" description="Helical" evidence="5">
    <location>
        <begin position="6"/>
        <end position="26"/>
    </location>
</feature>
<gene>
    <name evidence="6" type="primary">hycD_1</name>
    <name evidence="6" type="ORF">CLHUN_24380</name>
</gene>
<sequence>MIESILKLIIQIMITLLIAPLFTGVIRKMKAKVQHRVGASVFQPYFDLTKLFKKDLVVSGTASWIYNLAPYVYFITALAAMCCLPVVYGLTGFSFYTDLLVVVYLFVGGRIFMALAALDTGSTFGGMGSSREMLVSALVEPALFIVIITISARTEIASTNIADIYKYMAVNTGTAFTPMNILLFASTLLILIAETSRIPVDDPATHLELTMVHEAMILEYSGRHLAFIELGTYIKQLVFMTIMANILIPAGFDNSNFILGFGIYLLKLLVITVLVGLVELNTVKFRLYSIPNFAVIALVISILGFFTGFILR</sequence>
<evidence type="ECO:0000256" key="1">
    <source>
        <dbReference type="ARBA" id="ARBA00004141"/>
    </source>
</evidence>
<comment type="caution">
    <text evidence="6">The sequence shown here is derived from an EMBL/GenBank/DDBJ whole genome shotgun (WGS) entry which is preliminary data.</text>
</comment>
<name>A0A1V4SIL7_RUMHU</name>
<dbReference type="RefSeq" id="WP_080064864.1">
    <property type="nucleotide sequence ID" value="NZ_MZGX01000015.1"/>
</dbReference>
<feature type="transmembrane region" description="Helical" evidence="5">
    <location>
        <begin position="99"/>
        <end position="121"/>
    </location>
</feature>
<organism evidence="6 7">
    <name type="scientific">Ruminiclostridium hungatei</name>
    <name type="common">Clostridium hungatei</name>
    <dbReference type="NCBI Taxonomy" id="48256"/>
    <lineage>
        <taxon>Bacteria</taxon>
        <taxon>Bacillati</taxon>
        <taxon>Bacillota</taxon>
        <taxon>Clostridia</taxon>
        <taxon>Eubacteriales</taxon>
        <taxon>Oscillospiraceae</taxon>
        <taxon>Ruminiclostridium</taxon>
    </lineage>
</organism>